<organism evidence="3 4">
    <name type="scientific">Hyphococcus aureus</name>
    <dbReference type="NCBI Taxonomy" id="2666033"/>
    <lineage>
        <taxon>Bacteria</taxon>
        <taxon>Pseudomonadati</taxon>
        <taxon>Pseudomonadota</taxon>
        <taxon>Alphaproteobacteria</taxon>
        <taxon>Parvularculales</taxon>
        <taxon>Parvularculaceae</taxon>
        <taxon>Hyphococcus</taxon>
    </lineage>
</organism>
<keyword evidence="3" id="KW-0315">Glutamine amidotransferase</keyword>
<dbReference type="Pfam" id="PF01965">
    <property type="entry name" value="DJ-1_PfpI"/>
    <property type="match status" value="1"/>
</dbReference>
<dbReference type="InterPro" id="IPR002818">
    <property type="entry name" value="DJ-1/PfpI"/>
</dbReference>
<dbReference type="EMBL" id="JBHPON010000001">
    <property type="protein sequence ID" value="MFC6035789.1"/>
    <property type="molecule type" value="Genomic_DNA"/>
</dbReference>
<dbReference type="SUPFAM" id="SSF52317">
    <property type="entry name" value="Class I glutamine amidotransferase-like"/>
    <property type="match status" value="1"/>
</dbReference>
<evidence type="ECO:0000259" key="2">
    <source>
        <dbReference type="Pfam" id="PF01965"/>
    </source>
</evidence>
<feature type="domain" description="DJ-1/PfpI" evidence="2">
    <location>
        <begin position="7"/>
        <end position="175"/>
    </location>
</feature>
<proteinExistence type="inferred from homology"/>
<protein>
    <submittedName>
        <fullName evidence="3">Type 1 glutamine amidotransferase domain-containing protein</fullName>
    </submittedName>
</protein>
<accession>A0ABW1KV19</accession>
<dbReference type="Proteomes" id="UP001596116">
    <property type="component" value="Unassembled WGS sequence"/>
</dbReference>
<sequence length="190" mass="20751">MTKLQNRKIAIIATDGFEESELFSPLDALKKEGAEIDIVSLKTGDIQGFKHLERGRTIKVDKEITHADINEYDGILIPGGLYNPDALRSDEKVIAFVRSAFAKKLPVAAICHGPQVLITAEVVKGRKMTGYSAIQPDLKNAGAHVSDEEVVVDAGLVTSRNPDDLPAFNRKIIEEFCEGEHKAQKKSIAA</sequence>
<gene>
    <name evidence="3" type="ORF">ACFMB1_09560</name>
</gene>
<comment type="caution">
    <text evidence="3">The sequence shown here is derived from an EMBL/GenBank/DDBJ whole genome shotgun (WGS) entry which is preliminary data.</text>
</comment>
<dbReference type="NCBIfam" id="TIGR01382">
    <property type="entry name" value="PfpI"/>
    <property type="match status" value="1"/>
</dbReference>
<dbReference type="RefSeq" id="WP_379878629.1">
    <property type="nucleotide sequence ID" value="NZ_JBHPON010000001.1"/>
</dbReference>
<evidence type="ECO:0000256" key="1">
    <source>
        <dbReference type="ARBA" id="ARBA00008542"/>
    </source>
</evidence>
<dbReference type="InterPro" id="IPR006286">
    <property type="entry name" value="C56_PfpI-like"/>
</dbReference>
<evidence type="ECO:0000313" key="3">
    <source>
        <dbReference type="EMBL" id="MFC6035789.1"/>
    </source>
</evidence>
<dbReference type="Gene3D" id="3.40.50.880">
    <property type="match status" value="1"/>
</dbReference>
<comment type="similarity">
    <text evidence="1">Belongs to the peptidase C56 family.</text>
</comment>
<name>A0ABW1KV19_9PROT</name>
<dbReference type="PANTHER" id="PTHR42733">
    <property type="entry name" value="DJ-1 PROTEIN"/>
    <property type="match status" value="1"/>
</dbReference>
<evidence type="ECO:0000313" key="4">
    <source>
        <dbReference type="Proteomes" id="UP001596116"/>
    </source>
</evidence>
<keyword evidence="4" id="KW-1185">Reference proteome</keyword>
<reference evidence="3 4" key="1">
    <citation type="submission" date="2024-09" db="EMBL/GenBank/DDBJ databases">
        <authorList>
            <person name="Zhang Z.-H."/>
        </authorList>
    </citation>
    <scope>NUCLEOTIDE SEQUENCE [LARGE SCALE GENOMIC DNA]</scope>
    <source>
        <strain evidence="3 4">HHTR114</strain>
    </source>
</reference>
<dbReference type="InterPro" id="IPR029062">
    <property type="entry name" value="Class_I_gatase-like"/>
</dbReference>
<dbReference type="PANTHER" id="PTHR42733:SF12">
    <property type="entry name" value="PROTEINASE"/>
    <property type="match status" value="1"/>
</dbReference>
<dbReference type="CDD" id="cd03134">
    <property type="entry name" value="GATase1_PfpI_like"/>
    <property type="match status" value="1"/>
</dbReference>
<dbReference type="PROSITE" id="PS51276">
    <property type="entry name" value="PEPTIDASE_C56_PFPI"/>
    <property type="match status" value="1"/>
</dbReference>